<feature type="region of interest" description="Disordered" evidence="1">
    <location>
        <begin position="1"/>
        <end position="63"/>
    </location>
</feature>
<dbReference type="EMBL" id="BABT02000028">
    <property type="protein sequence ID" value="GAA94225.1"/>
    <property type="molecule type" value="Genomic_DNA"/>
</dbReference>
<dbReference type="AlphaFoldDB" id="G7DUG5"/>
<evidence type="ECO:0000256" key="1">
    <source>
        <dbReference type="SAM" id="MobiDB-lite"/>
    </source>
</evidence>
<dbReference type="Proteomes" id="UP000009131">
    <property type="component" value="Unassembled WGS sequence"/>
</dbReference>
<dbReference type="HOGENOM" id="CLU_303850_0_0_1"/>
<reference evidence="2 3" key="2">
    <citation type="journal article" date="2012" name="Open Biol.">
        <title>Characteristics of nucleosomes and linker DNA regions on the genome of the basidiomycete Mixia osmundae revealed by mono- and dinucleosome mapping.</title>
        <authorList>
            <person name="Nishida H."/>
            <person name="Kondo S."/>
            <person name="Matsumoto T."/>
            <person name="Suzuki Y."/>
            <person name="Yoshikawa H."/>
            <person name="Taylor T.D."/>
            <person name="Sugiyama J."/>
        </authorList>
    </citation>
    <scope>NUCLEOTIDE SEQUENCE [LARGE SCALE GENOMIC DNA]</scope>
    <source>
        <strain evidence="3">CBS 9802 / IAM 14324 / JCM 22182 / KY 12970</strain>
    </source>
</reference>
<keyword evidence="3" id="KW-1185">Reference proteome</keyword>
<feature type="compositionally biased region" description="Polar residues" evidence="1">
    <location>
        <begin position="378"/>
        <end position="388"/>
    </location>
</feature>
<evidence type="ECO:0000313" key="3">
    <source>
        <dbReference type="Proteomes" id="UP000009131"/>
    </source>
</evidence>
<feature type="compositionally biased region" description="Polar residues" evidence="1">
    <location>
        <begin position="447"/>
        <end position="463"/>
    </location>
</feature>
<feature type="compositionally biased region" description="Basic residues" evidence="1">
    <location>
        <begin position="346"/>
        <end position="355"/>
    </location>
</feature>
<feature type="compositionally biased region" description="Polar residues" evidence="1">
    <location>
        <begin position="429"/>
        <end position="439"/>
    </location>
</feature>
<feature type="compositionally biased region" description="Low complexity" evidence="1">
    <location>
        <begin position="358"/>
        <end position="373"/>
    </location>
</feature>
<feature type="region of interest" description="Disordered" evidence="1">
    <location>
        <begin position="576"/>
        <end position="617"/>
    </location>
</feature>
<dbReference type="InParanoid" id="G7DUG5"/>
<dbReference type="Gene3D" id="2.130.10.10">
    <property type="entry name" value="YVTN repeat-like/Quinoprotein amine dehydrogenase"/>
    <property type="match status" value="1"/>
</dbReference>
<feature type="compositionally biased region" description="Low complexity" evidence="1">
    <location>
        <begin position="261"/>
        <end position="272"/>
    </location>
</feature>
<dbReference type="SUPFAM" id="SSF50978">
    <property type="entry name" value="WD40 repeat-like"/>
    <property type="match status" value="1"/>
</dbReference>
<evidence type="ECO:0000313" key="2">
    <source>
        <dbReference type="EMBL" id="GAA94225.1"/>
    </source>
</evidence>
<feature type="compositionally biased region" description="Polar residues" evidence="1">
    <location>
        <begin position="576"/>
        <end position="585"/>
    </location>
</feature>
<reference evidence="2 3" key="1">
    <citation type="journal article" date="2011" name="J. Gen. Appl. Microbiol.">
        <title>Draft genome sequencing of the enigmatic basidiomycete Mixia osmundae.</title>
        <authorList>
            <person name="Nishida H."/>
            <person name="Nagatsuka Y."/>
            <person name="Sugiyama J."/>
        </authorList>
    </citation>
    <scope>NUCLEOTIDE SEQUENCE [LARGE SCALE GENOMIC DNA]</scope>
    <source>
        <strain evidence="3">CBS 9802 / IAM 14324 / JCM 22182 / KY 12970</strain>
    </source>
</reference>
<protein>
    <submittedName>
        <fullName evidence="2">Uncharacterized protein</fullName>
    </submittedName>
</protein>
<dbReference type="InterPro" id="IPR036322">
    <property type="entry name" value="WD40_repeat_dom_sf"/>
</dbReference>
<proteinExistence type="predicted"/>
<comment type="caution">
    <text evidence="2">The sequence shown here is derived from an EMBL/GenBank/DDBJ whole genome shotgun (WGS) entry which is preliminary data.</text>
</comment>
<feature type="compositionally biased region" description="Polar residues" evidence="1">
    <location>
        <begin position="93"/>
        <end position="103"/>
    </location>
</feature>
<feature type="compositionally biased region" description="Polar residues" evidence="1">
    <location>
        <begin position="44"/>
        <end position="62"/>
    </location>
</feature>
<dbReference type="RefSeq" id="XP_014569656.1">
    <property type="nucleotide sequence ID" value="XM_014714170.1"/>
</dbReference>
<sequence>MRDEDRQPNLEPGVNRGVNSSASCRVVRSSKRADRQNRTDGFYRSSTETLQRADSFAHSSPSGYDPLQVASWQVFSEPDAVRRDRRQECDTSIQPFMSSSQWNHAPYAPSQASRSYDRTMTTVPSRSRPPSRYDARSSQVPAQTSKPAPMQRATSSVYSRNNLSIGDNRDNQDSTARDSTAALKGSARLPPPLSRVIQAYGSFASAGTSAPNHPIGASLPPAPSSRSALSGGKRHLPDQSRPPVSRAVKAESQSPPPPGPAASLQASAARLSKPQRHTTKVQQSLPAAMSDNDNRPVVRPRIHAAPAATPSSTALPTGYKDSTERPMQDGAVERGEEVQFLETRSRRPTSQKKQRLPLASPSRLQSRASAQSRKYATGLQSPTDSSWTDEPRSFPSQGSFADTSSASSSVPGRPSSSISANAASRRHQPNQPGTSTGLQRQRKRASHASSAVPSPGSDKSLSPTKPKRVRLHQNPLTDEHSDMRGMSEVKIIPELQDWYADMRARSAHQIESARQVCEFEIKTCLAEDRISGTREPGPDEIRDRRMTLNKLKLLERLLGQGLHQSEDAPLASFSASVQSKNTFTPTRGPATPESEIDGPEPDLLPISSPGARPLGDRRHVNGALFARDTTELPTPSLAGRLKRVFCRSDGRSVAVTHCGELLSVPQQPNSEWRSEHVNRLSLGRGKIDRAAYGRLHDNLILTSAAVAIDAPLTQAYIVELDMPKPRALRYKPHAVPEVNKLKTPAITSVIALPSPDSLMFATGGNKDREVYIWTVNSDWSEKKPVSAFAPGAKSSMIAKQAHHRAAVVSLGYSTGQSWLLSCSSQLLLGHDYSRQTITWRCDAYSDLKQIFTSQARPSHTAITVAAFKERQFRMLDLRQCGLNRRAKDAEVAQFGFGPAQKMGSIQYGSFHDHHFAMACPDQCVRLFDMRNTTKAAQEIRLPGVPGTVADAHSAIDVCFGSGGLLSCGGTRRLYYNLLS</sequence>
<feature type="compositionally biased region" description="Basic and acidic residues" evidence="1">
    <location>
        <begin position="321"/>
        <end position="337"/>
    </location>
</feature>
<feature type="compositionally biased region" description="Polar residues" evidence="1">
    <location>
        <begin position="136"/>
        <end position="165"/>
    </location>
</feature>
<organism evidence="2 3">
    <name type="scientific">Mixia osmundae (strain CBS 9802 / IAM 14324 / JCM 22182 / KY 12970)</name>
    <dbReference type="NCBI Taxonomy" id="764103"/>
    <lineage>
        <taxon>Eukaryota</taxon>
        <taxon>Fungi</taxon>
        <taxon>Dikarya</taxon>
        <taxon>Basidiomycota</taxon>
        <taxon>Pucciniomycotina</taxon>
        <taxon>Mixiomycetes</taxon>
        <taxon>Mixiales</taxon>
        <taxon>Mixiaceae</taxon>
        <taxon>Mixia</taxon>
    </lineage>
</organism>
<feature type="compositionally biased region" description="Low complexity" evidence="1">
    <location>
        <begin position="304"/>
        <end position="314"/>
    </location>
</feature>
<feature type="compositionally biased region" description="Basic and acidic residues" evidence="1">
    <location>
        <begin position="167"/>
        <end position="176"/>
    </location>
</feature>
<gene>
    <name evidence="2" type="primary">Mo00874</name>
    <name evidence="2" type="ORF">E5Q_00874</name>
</gene>
<feature type="region of interest" description="Disordered" evidence="1">
    <location>
        <begin position="93"/>
        <end position="189"/>
    </location>
</feature>
<dbReference type="InterPro" id="IPR015943">
    <property type="entry name" value="WD40/YVTN_repeat-like_dom_sf"/>
</dbReference>
<feature type="compositionally biased region" description="Low complexity" evidence="1">
    <location>
        <begin position="216"/>
        <end position="231"/>
    </location>
</feature>
<name>G7DUG5_MIXOS</name>
<feature type="compositionally biased region" description="Low complexity" evidence="1">
    <location>
        <begin position="396"/>
        <end position="423"/>
    </location>
</feature>
<accession>G7DUG5</accession>
<feature type="region of interest" description="Disordered" evidence="1">
    <location>
        <begin position="207"/>
        <end position="483"/>
    </location>
</feature>
<feature type="compositionally biased region" description="Polar residues" evidence="1">
    <location>
        <begin position="110"/>
        <end position="125"/>
    </location>
</feature>